<sequence>MFKKQRATNQQIAVQNILKYKVSKQNERKLDSVLSNVSPLFTKLKQGYEKGSIEEEKNEIKPIRETSFNLRAKRIKSCIILNSPTKNVTIETKHKTKDTPKRSVKVVRSMKRRKNKFKSSSRNLNSTKPKNNCGNFTSHSQPNYGALQQNKLLSTEKGFFSHSQKVYPLPNHLSRDKLLKMMAMCPTYPVSKHKQKILLNSLTRKRAFLQNKSVSKRLRFNANTMTNSKKLIQKDLFEQMILSNNNAHNNKHIQRTNNRGSYTLLNRHKPQLKFKRPKPKKNYFKKKPQTNLKNEIFFNDPKKNQVIKTIPQDKVKSHLAKKKGNSPQKVKLLNYGPNTVKKRNKLLFVTKSINQDEFKKKIEYCKNNSPELELKKKQILIETLKQPKTQLNPQSRHENENENELIIKEKEKSRYFEHKNNTKIELEIIEKSQNLNYNFKKNPNILSLNGNYQNNESGKKTAKRSQIEINFHGNQDDFDFDFDFKTKNENGHKNSKEIPKANCRNMKNSKYEGDTNKSIINFENNDNIYINTKTQPLNKLSVFENFQKDRQGSIEFPEFYRDFDKNQSFYQYFFDNLFSSHKLKKKNSNKKKSKIPKKYLTKMAKNPFKYTYSINDNKLITN</sequence>
<keyword evidence="3" id="KW-1185">Reference proteome</keyword>
<proteinExistence type="predicted"/>
<accession>A0ABQ8X9P4</accession>
<dbReference type="EMBL" id="JAOAOG010000325">
    <property type="protein sequence ID" value="KAJ6228860.1"/>
    <property type="molecule type" value="Genomic_DNA"/>
</dbReference>
<comment type="caution">
    <text evidence="2">The sequence shown here is derived from an EMBL/GenBank/DDBJ whole genome shotgun (WGS) entry which is preliminary data.</text>
</comment>
<evidence type="ECO:0000313" key="2">
    <source>
        <dbReference type="EMBL" id="KAJ6228860.1"/>
    </source>
</evidence>
<name>A0ABQ8X9P4_9EUKA</name>
<evidence type="ECO:0000313" key="3">
    <source>
        <dbReference type="Proteomes" id="UP001150062"/>
    </source>
</evidence>
<feature type="compositionally biased region" description="Polar residues" evidence="1">
    <location>
        <begin position="127"/>
        <end position="136"/>
    </location>
</feature>
<dbReference type="Proteomes" id="UP001150062">
    <property type="component" value="Unassembled WGS sequence"/>
</dbReference>
<reference evidence="2" key="1">
    <citation type="submission" date="2022-08" db="EMBL/GenBank/DDBJ databases">
        <title>Novel sulfate-reducing endosymbionts in the free-living metamonad Anaeramoeba.</title>
        <authorList>
            <person name="Jerlstrom-Hultqvist J."/>
            <person name="Cepicka I."/>
            <person name="Gallot-Lavallee L."/>
            <person name="Salas-Leiva D."/>
            <person name="Curtis B.A."/>
            <person name="Zahonova K."/>
            <person name="Pipaliya S."/>
            <person name="Dacks J."/>
            <person name="Roger A.J."/>
        </authorList>
    </citation>
    <scope>NUCLEOTIDE SEQUENCE</scope>
    <source>
        <strain evidence="2">Schooner1</strain>
    </source>
</reference>
<organism evidence="2 3">
    <name type="scientific">Anaeramoeba flamelloides</name>
    <dbReference type="NCBI Taxonomy" id="1746091"/>
    <lineage>
        <taxon>Eukaryota</taxon>
        <taxon>Metamonada</taxon>
        <taxon>Anaeramoebidae</taxon>
        <taxon>Anaeramoeba</taxon>
    </lineage>
</organism>
<evidence type="ECO:0008006" key="4">
    <source>
        <dbReference type="Google" id="ProtNLM"/>
    </source>
</evidence>
<evidence type="ECO:0000256" key="1">
    <source>
        <dbReference type="SAM" id="MobiDB-lite"/>
    </source>
</evidence>
<feature type="region of interest" description="Disordered" evidence="1">
    <location>
        <begin position="111"/>
        <end position="136"/>
    </location>
</feature>
<protein>
    <recommendedName>
        <fullName evidence="4">EF-hand domain-containing protein</fullName>
    </recommendedName>
</protein>
<gene>
    <name evidence="2" type="ORF">M0813_08358</name>
</gene>